<name>A0A0F9BYC1_9ZZZZ</name>
<sequence length="24" mass="2802">MDESVRWLLEQWDAAGDVINSYTC</sequence>
<gene>
    <name evidence="1" type="ORF">LCGC14_2390840</name>
</gene>
<organism evidence="1">
    <name type="scientific">marine sediment metagenome</name>
    <dbReference type="NCBI Taxonomy" id="412755"/>
    <lineage>
        <taxon>unclassified sequences</taxon>
        <taxon>metagenomes</taxon>
        <taxon>ecological metagenomes</taxon>
    </lineage>
</organism>
<dbReference type="EMBL" id="LAZR01035676">
    <property type="protein sequence ID" value="KKL26884.1"/>
    <property type="molecule type" value="Genomic_DNA"/>
</dbReference>
<accession>A0A0F9BYC1</accession>
<dbReference type="AlphaFoldDB" id="A0A0F9BYC1"/>
<comment type="caution">
    <text evidence="1">The sequence shown here is derived from an EMBL/GenBank/DDBJ whole genome shotgun (WGS) entry which is preliminary data.</text>
</comment>
<feature type="non-terminal residue" evidence="1">
    <location>
        <position position="24"/>
    </location>
</feature>
<reference evidence="1" key="1">
    <citation type="journal article" date="2015" name="Nature">
        <title>Complex archaea that bridge the gap between prokaryotes and eukaryotes.</title>
        <authorList>
            <person name="Spang A."/>
            <person name="Saw J.H."/>
            <person name="Jorgensen S.L."/>
            <person name="Zaremba-Niedzwiedzka K."/>
            <person name="Martijn J."/>
            <person name="Lind A.E."/>
            <person name="van Eijk R."/>
            <person name="Schleper C."/>
            <person name="Guy L."/>
            <person name="Ettema T.J."/>
        </authorList>
    </citation>
    <scope>NUCLEOTIDE SEQUENCE</scope>
</reference>
<proteinExistence type="predicted"/>
<evidence type="ECO:0000313" key="1">
    <source>
        <dbReference type="EMBL" id="KKL26884.1"/>
    </source>
</evidence>
<protein>
    <submittedName>
        <fullName evidence="1">Uncharacterized protein</fullName>
    </submittedName>
</protein>